<evidence type="ECO:0000259" key="2">
    <source>
        <dbReference type="Pfam" id="PF18962"/>
    </source>
</evidence>
<dbReference type="InterPro" id="IPR026444">
    <property type="entry name" value="Secre_tail"/>
</dbReference>
<dbReference type="Proteomes" id="UP001597512">
    <property type="component" value="Unassembled WGS sequence"/>
</dbReference>
<protein>
    <submittedName>
        <fullName evidence="3">T9SS type A sorting domain-containing protein</fullName>
    </submittedName>
</protein>
<keyword evidence="1" id="KW-0732">Signal</keyword>
<comment type="caution">
    <text evidence="3">The sequence shown here is derived from an EMBL/GenBank/DDBJ whole genome shotgun (WGS) entry which is preliminary data.</text>
</comment>
<dbReference type="NCBIfam" id="TIGR04183">
    <property type="entry name" value="Por_Secre_tail"/>
    <property type="match status" value="1"/>
</dbReference>
<organism evidence="3 4">
    <name type="scientific">Spirosoma flavum</name>
    <dbReference type="NCBI Taxonomy" id="2048557"/>
    <lineage>
        <taxon>Bacteria</taxon>
        <taxon>Pseudomonadati</taxon>
        <taxon>Bacteroidota</taxon>
        <taxon>Cytophagia</taxon>
        <taxon>Cytophagales</taxon>
        <taxon>Cytophagaceae</taxon>
        <taxon>Spirosoma</taxon>
    </lineage>
</organism>
<dbReference type="RefSeq" id="WP_381501453.1">
    <property type="nucleotide sequence ID" value="NZ_JBHUOM010000006.1"/>
</dbReference>
<dbReference type="Pfam" id="PF18962">
    <property type="entry name" value="Por_Secre_tail"/>
    <property type="match status" value="1"/>
</dbReference>
<evidence type="ECO:0000313" key="3">
    <source>
        <dbReference type="EMBL" id="MFD2934789.1"/>
    </source>
</evidence>
<reference evidence="4" key="1">
    <citation type="journal article" date="2019" name="Int. J. Syst. Evol. Microbiol.">
        <title>The Global Catalogue of Microorganisms (GCM) 10K type strain sequencing project: providing services to taxonomists for standard genome sequencing and annotation.</title>
        <authorList>
            <consortium name="The Broad Institute Genomics Platform"/>
            <consortium name="The Broad Institute Genome Sequencing Center for Infectious Disease"/>
            <person name="Wu L."/>
            <person name="Ma J."/>
        </authorList>
    </citation>
    <scope>NUCLEOTIDE SEQUENCE [LARGE SCALE GENOMIC DNA]</scope>
    <source>
        <strain evidence="4">KCTC 52490</strain>
    </source>
</reference>
<proteinExistence type="predicted"/>
<gene>
    <name evidence="3" type="ORF">ACFS25_13425</name>
</gene>
<keyword evidence="4" id="KW-1185">Reference proteome</keyword>
<feature type="signal peptide" evidence="1">
    <location>
        <begin position="1"/>
        <end position="19"/>
    </location>
</feature>
<name>A0ABW6AL61_9BACT</name>
<evidence type="ECO:0000313" key="4">
    <source>
        <dbReference type="Proteomes" id="UP001597512"/>
    </source>
</evidence>
<sequence>MKKLLILMLGLVATTASFASTSATHPLTTQNRLIMTAEHKIKFYVQPLQTKGKLVIWDANGQVVYNQAVDLQKGLSQQFDLSNLSVGTYHLTLMTGTETLTKTFVMQDNSKESFVVQES</sequence>
<feature type="domain" description="Secretion system C-terminal sorting" evidence="2">
    <location>
        <begin position="48"/>
        <end position="105"/>
    </location>
</feature>
<accession>A0ABW6AL61</accession>
<feature type="chain" id="PRO_5046048097" evidence="1">
    <location>
        <begin position="20"/>
        <end position="119"/>
    </location>
</feature>
<evidence type="ECO:0000256" key="1">
    <source>
        <dbReference type="SAM" id="SignalP"/>
    </source>
</evidence>
<dbReference type="EMBL" id="JBHUOM010000006">
    <property type="protein sequence ID" value="MFD2934789.1"/>
    <property type="molecule type" value="Genomic_DNA"/>
</dbReference>